<gene>
    <name evidence="1" type="ORF">CSH63_15460</name>
</gene>
<sequence>MRRVSYDEYLSATALTLARRHRPVWSWRLWRRICRCGSELPCRVRHRIPINRGHWPSEGEQ</sequence>
<evidence type="ECO:0000313" key="2">
    <source>
        <dbReference type="Proteomes" id="UP000267804"/>
    </source>
</evidence>
<accession>A0A386WME5</accession>
<name>A0A386WME5_9ACTN</name>
<dbReference type="AlphaFoldDB" id="A0A386WME5"/>
<dbReference type="Proteomes" id="UP000267804">
    <property type="component" value="Chromosome"/>
</dbReference>
<proteinExistence type="predicted"/>
<organism evidence="1 2">
    <name type="scientific">Micromonospora tulbaghiae</name>
    <dbReference type="NCBI Taxonomy" id="479978"/>
    <lineage>
        <taxon>Bacteria</taxon>
        <taxon>Bacillati</taxon>
        <taxon>Actinomycetota</taxon>
        <taxon>Actinomycetes</taxon>
        <taxon>Micromonosporales</taxon>
        <taxon>Micromonosporaceae</taxon>
        <taxon>Micromonospora</taxon>
    </lineage>
</organism>
<protein>
    <submittedName>
        <fullName evidence="1">Uncharacterized protein</fullName>
    </submittedName>
</protein>
<reference evidence="1 2" key="1">
    <citation type="submission" date="2017-10" db="EMBL/GenBank/DDBJ databases">
        <title>Integration of genomic and chemical information greatly accelerates assignment of the full stereostructure of myelolactone, a potent inhibitor of myeloma from a marine-derived Micromonospora.</title>
        <authorList>
            <person name="Kim M.C."/>
            <person name="Machado H."/>
            <person name="Jensen P.R."/>
            <person name="Fenical W."/>
        </authorList>
    </citation>
    <scope>NUCLEOTIDE SEQUENCE [LARGE SCALE GENOMIC DNA]</scope>
    <source>
        <strain evidence="1 2">CNY-010</strain>
    </source>
</reference>
<dbReference type="KEGG" id="mtua:CSH63_15460"/>
<evidence type="ECO:0000313" key="1">
    <source>
        <dbReference type="EMBL" id="AYF28828.1"/>
    </source>
</evidence>
<dbReference type="EMBL" id="CP024087">
    <property type="protein sequence ID" value="AYF28828.1"/>
    <property type="molecule type" value="Genomic_DNA"/>
</dbReference>